<protein>
    <recommendedName>
        <fullName evidence="3">DUF3575 domain-containing protein</fullName>
    </recommendedName>
</protein>
<keyword evidence="2" id="KW-1185">Reference proteome</keyword>
<accession>A0A1V9FXN5</accession>
<evidence type="ECO:0008006" key="3">
    <source>
        <dbReference type="Google" id="ProtNLM"/>
    </source>
</evidence>
<organism evidence="1 2">
    <name type="scientific">Niastella vici</name>
    <dbReference type="NCBI Taxonomy" id="1703345"/>
    <lineage>
        <taxon>Bacteria</taxon>
        <taxon>Pseudomonadati</taxon>
        <taxon>Bacteroidota</taxon>
        <taxon>Chitinophagia</taxon>
        <taxon>Chitinophagales</taxon>
        <taxon>Chitinophagaceae</taxon>
        <taxon>Niastella</taxon>
    </lineage>
</organism>
<sequence>MKERFVLLVTICIFIFLEGRSQRVMEFGIKPTEAAFLNFEANAAIGNKKTRYGILLSYRPSTQDSGRVNSGGSGAAGGYGHRYLNKLYKSYTIGFYQKTYVNKALDTYLEADVFYRNWRFKNKHASFQDVEGYNFQGLRTENVDVYCLKLLIGQTIFLTPATRKVRLYLDVYGGLGYRYQEETYETFDGYVNDDYYSYKKDKFNYRRITPQGGVKFGLMIFK</sequence>
<dbReference type="OrthoDB" id="662434at2"/>
<gene>
    <name evidence="1" type="ORF">A3860_03770</name>
</gene>
<evidence type="ECO:0000313" key="1">
    <source>
        <dbReference type="EMBL" id="OQP63102.1"/>
    </source>
</evidence>
<dbReference type="EMBL" id="LVYD01000047">
    <property type="protein sequence ID" value="OQP63102.1"/>
    <property type="molecule type" value="Genomic_DNA"/>
</dbReference>
<dbReference type="Proteomes" id="UP000192796">
    <property type="component" value="Unassembled WGS sequence"/>
</dbReference>
<dbReference type="RefSeq" id="WP_081148113.1">
    <property type="nucleotide sequence ID" value="NZ_LVYD01000047.1"/>
</dbReference>
<comment type="caution">
    <text evidence="1">The sequence shown here is derived from an EMBL/GenBank/DDBJ whole genome shotgun (WGS) entry which is preliminary data.</text>
</comment>
<evidence type="ECO:0000313" key="2">
    <source>
        <dbReference type="Proteomes" id="UP000192796"/>
    </source>
</evidence>
<reference evidence="1 2" key="1">
    <citation type="submission" date="2016-03" db="EMBL/GenBank/DDBJ databases">
        <title>Niastella vici sp. nov., isolated from farmland soil.</title>
        <authorList>
            <person name="Chen L."/>
            <person name="Wang D."/>
            <person name="Yang S."/>
            <person name="Wang G."/>
        </authorList>
    </citation>
    <scope>NUCLEOTIDE SEQUENCE [LARGE SCALE GENOMIC DNA]</scope>
    <source>
        <strain evidence="1 2">DJ57</strain>
    </source>
</reference>
<dbReference type="AlphaFoldDB" id="A0A1V9FXN5"/>
<proteinExistence type="predicted"/>
<dbReference type="STRING" id="1703345.A3860_03770"/>
<name>A0A1V9FXN5_9BACT</name>